<evidence type="ECO:0000313" key="2">
    <source>
        <dbReference type="EMBL" id="QAY63538.1"/>
    </source>
</evidence>
<protein>
    <submittedName>
        <fullName evidence="2">Uncharacterized protein</fullName>
    </submittedName>
</protein>
<reference evidence="2 3" key="1">
    <citation type="submission" date="2019-01" db="EMBL/GenBank/DDBJ databases">
        <title>Genome sequencing of strain 2JSPR-7.</title>
        <authorList>
            <person name="Heo J."/>
            <person name="Kim S.-J."/>
            <person name="Kim J.-S."/>
            <person name="Hong S.-B."/>
            <person name="Kwon S.-W."/>
        </authorList>
    </citation>
    <scope>NUCLEOTIDE SEQUENCE [LARGE SCALE GENOMIC DNA]</scope>
    <source>
        <strain evidence="2 3">2JSPR-7</strain>
    </source>
</reference>
<evidence type="ECO:0000313" key="3">
    <source>
        <dbReference type="Proteomes" id="UP000291758"/>
    </source>
</evidence>
<dbReference type="AlphaFoldDB" id="A0A4P6EZN4"/>
<keyword evidence="3" id="KW-1185">Reference proteome</keyword>
<accession>A0A4P6EZN4</accession>
<dbReference type="EMBL" id="CP035495">
    <property type="protein sequence ID" value="QAY63538.1"/>
    <property type="molecule type" value="Genomic_DNA"/>
</dbReference>
<dbReference type="KEGG" id="xyl:ET495_10080"/>
<feature type="region of interest" description="Disordered" evidence="1">
    <location>
        <begin position="40"/>
        <end position="79"/>
    </location>
</feature>
<feature type="compositionally biased region" description="Pro residues" evidence="1">
    <location>
        <begin position="54"/>
        <end position="64"/>
    </location>
</feature>
<proteinExistence type="predicted"/>
<gene>
    <name evidence="2" type="ORF">ET495_10080</name>
</gene>
<dbReference type="RefSeq" id="WP_129204688.1">
    <property type="nucleotide sequence ID" value="NZ_CP035495.1"/>
</dbReference>
<sequence>MPLPRLEGRRLPTAAVVLGLGLALGAAVWASVGAWVPDDAGSRPDPSSSAATEPPAPPTRPTPATPATDLADDPGRTDPEAFARAVGEALFTWDTTTTEQGEVRGRLLAVADPTGAESPGLVSDLDGYVPTPQAWELLHRYATRQWLEISAAAEPAGWEAARASAPSGVVAAGTTAVTVTGTRHRAGVWEGAPVTSQHEVAFTAFVVCEPAYPTCYLLRLSELDNPLR</sequence>
<evidence type="ECO:0000256" key="1">
    <source>
        <dbReference type="SAM" id="MobiDB-lite"/>
    </source>
</evidence>
<dbReference type="Proteomes" id="UP000291758">
    <property type="component" value="Chromosome"/>
</dbReference>
<feature type="compositionally biased region" description="Low complexity" evidence="1">
    <location>
        <begin position="44"/>
        <end position="53"/>
    </location>
</feature>
<dbReference type="OrthoDB" id="3239891at2"/>
<organism evidence="2 3">
    <name type="scientific">Xylanimonas allomyrinae</name>
    <dbReference type="NCBI Taxonomy" id="2509459"/>
    <lineage>
        <taxon>Bacteria</taxon>
        <taxon>Bacillati</taxon>
        <taxon>Actinomycetota</taxon>
        <taxon>Actinomycetes</taxon>
        <taxon>Micrococcales</taxon>
        <taxon>Promicromonosporaceae</taxon>
        <taxon>Xylanimonas</taxon>
    </lineage>
</organism>
<name>A0A4P6EZN4_9MICO</name>